<dbReference type="Gene3D" id="2.40.30.10">
    <property type="entry name" value="Translation factors"/>
    <property type="match status" value="1"/>
</dbReference>
<dbReference type="InterPro" id="IPR039261">
    <property type="entry name" value="FNR_nucleotide-bd"/>
</dbReference>
<evidence type="ECO:0000259" key="9">
    <source>
        <dbReference type="PROSITE" id="PS51384"/>
    </source>
</evidence>
<keyword evidence="2" id="KW-0285">Flavoprotein</keyword>
<dbReference type="GO" id="GO:0032259">
    <property type="term" value="P:methylation"/>
    <property type="evidence" value="ECO:0007669"/>
    <property type="project" value="UniProtKB-KW"/>
</dbReference>
<name>A0A6I8M2W2_9PSEU</name>
<dbReference type="RefSeq" id="WP_196425649.1">
    <property type="nucleotide sequence ID" value="NZ_CABVGP010000002.1"/>
</dbReference>
<organism evidence="10 11">
    <name type="scientific">Amycolatopsis camponoti</name>
    <dbReference type="NCBI Taxonomy" id="2606593"/>
    <lineage>
        <taxon>Bacteria</taxon>
        <taxon>Bacillati</taxon>
        <taxon>Actinomycetota</taxon>
        <taxon>Actinomycetes</taxon>
        <taxon>Pseudonocardiales</taxon>
        <taxon>Pseudonocardiaceae</taxon>
        <taxon>Amycolatopsis</taxon>
    </lineage>
</organism>
<reference evidence="10 11" key="1">
    <citation type="submission" date="2019-09" db="EMBL/GenBank/DDBJ databases">
        <authorList>
            <person name="Leyn A S."/>
        </authorList>
    </citation>
    <scope>NUCLEOTIDE SEQUENCE [LARGE SCALE GENOMIC DNA]</scope>
    <source>
        <strain evidence="10">AA231_1</strain>
    </source>
</reference>
<dbReference type="Proteomes" id="UP000399805">
    <property type="component" value="Unassembled WGS sequence"/>
</dbReference>
<dbReference type="InterPro" id="IPR017938">
    <property type="entry name" value="Riboflavin_synthase-like_b-brl"/>
</dbReference>
<dbReference type="EMBL" id="CABVGP010000002">
    <property type="protein sequence ID" value="VVJ21876.1"/>
    <property type="molecule type" value="Genomic_DNA"/>
</dbReference>
<dbReference type="SUPFAM" id="SSF63380">
    <property type="entry name" value="Riboflavin synthase domain-like"/>
    <property type="match status" value="1"/>
</dbReference>
<gene>
    <name evidence="10" type="ORF">AA23TX_06890</name>
</gene>
<dbReference type="GO" id="GO:0051537">
    <property type="term" value="F:2 iron, 2 sulfur cluster binding"/>
    <property type="evidence" value="ECO:0007669"/>
    <property type="project" value="UniProtKB-KW"/>
</dbReference>
<dbReference type="InterPro" id="IPR017927">
    <property type="entry name" value="FAD-bd_FR_type"/>
</dbReference>
<dbReference type="PANTHER" id="PTHR47354:SF1">
    <property type="entry name" value="CARNITINE MONOOXYGENASE REDUCTASE SUBUNIT"/>
    <property type="match status" value="1"/>
</dbReference>
<dbReference type="AlphaFoldDB" id="A0A6I8M2W2"/>
<dbReference type="InterPro" id="IPR012675">
    <property type="entry name" value="Beta-grasp_dom_sf"/>
</dbReference>
<accession>A0A6I8M2W2</accession>
<evidence type="ECO:0000256" key="3">
    <source>
        <dbReference type="ARBA" id="ARBA00022714"/>
    </source>
</evidence>
<keyword evidence="10" id="KW-0808">Transferase</keyword>
<dbReference type="InterPro" id="IPR006058">
    <property type="entry name" value="2Fe2S_fd_BS"/>
</dbReference>
<dbReference type="GO" id="GO:0016491">
    <property type="term" value="F:oxidoreductase activity"/>
    <property type="evidence" value="ECO:0007669"/>
    <property type="project" value="UniProtKB-KW"/>
</dbReference>
<dbReference type="GO" id="GO:0008168">
    <property type="term" value="F:methyltransferase activity"/>
    <property type="evidence" value="ECO:0007669"/>
    <property type="project" value="UniProtKB-KW"/>
</dbReference>
<evidence type="ECO:0000256" key="7">
    <source>
        <dbReference type="ARBA" id="ARBA00023014"/>
    </source>
</evidence>
<keyword evidence="10" id="KW-0489">Methyltransferase</keyword>
<dbReference type="Pfam" id="PF00111">
    <property type="entry name" value="Fer2"/>
    <property type="match status" value="1"/>
</dbReference>
<dbReference type="PROSITE" id="PS51384">
    <property type="entry name" value="FAD_FR"/>
    <property type="match status" value="1"/>
</dbReference>
<comment type="cofactor">
    <cofactor evidence="1">
        <name>FAD</name>
        <dbReference type="ChEBI" id="CHEBI:57692"/>
    </cofactor>
</comment>
<keyword evidence="11" id="KW-1185">Reference proteome</keyword>
<sequence length="320" mass="34906">MSELRLRVTETTDLTPTVRRFALQDPEGLTLPPYEPGAHIVVTTPAGHRRSYSLVDPGGARPREYVVCVRRDGGGRGGSVSVHDDVAVDTDLVVSMPANRFPLRPSPRYLFVAGGIGITPLRAMVRRLRAEGKTGVRLLYLTQCAEETAFLEEFDGPEDTVHHSDDGGLLDLWPYFAVPDDDVRIYCCGPAPLMRTVQALTAHWRMSRIHMEEFAAPHSGISVPFTAVWAPDGRRVDVPAHLSLLAALRRAGVPVTSSCEAGVCGTCRLEVLEGEVDHRDSVLTEREKLSSMLACVSRAKSTEIAVAPHLVVSQYSSADD</sequence>
<evidence type="ECO:0000256" key="4">
    <source>
        <dbReference type="ARBA" id="ARBA00022723"/>
    </source>
</evidence>
<dbReference type="CDD" id="cd06185">
    <property type="entry name" value="PDR_like"/>
    <property type="match status" value="1"/>
</dbReference>
<protein>
    <submittedName>
        <fullName evidence="10">Flavodoxin reductases (Ferredoxin-NADPH reductases) family 1 / Vanillate O-demethylase oxidoreductase (EC)</fullName>
        <ecNumber evidence="10">1.14.13.-</ecNumber>
    </submittedName>
</protein>
<dbReference type="SUPFAM" id="SSF52343">
    <property type="entry name" value="Ferredoxin reductase-like, C-terminal NADP-linked domain"/>
    <property type="match status" value="1"/>
</dbReference>
<dbReference type="EC" id="1.14.13.-" evidence="10"/>
<dbReference type="InterPro" id="IPR050415">
    <property type="entry name" value="MRET"/>
</dbReference>
<keyword evidence="3" id="KW-0001">2Fe-2S</keyword>
<keyword evidence="4" id="KW-0479">Metal-binding</keyword>
<evidence type="ECO:0000256" key="1">
    <source>
        <dbReference type="ARBA" id="ARBA00001974"/>
    </source>
</evidence>
<dbReference type="CDD" id="cd00207">
    <property type="entry name" value="fer2"/>
    <property type="match status" value="1"/>
</dbReference>
<evidence type="ECO:0000259" key="8">
    <source>
        <dbReference type="PROSITE" id="PS51085"/>
    </source>
</evidence>
<evidence type="ECO:0000313" key="10">
    <source>
        <dbReference type="EMBL" id="VVJ21876.1"/>
    </source>
</evidence>
<dbReference type="GO" id="GO:0046872">
    <property type="term" value="F:metal ion binding"/>
    <property type="evidence" value="ECO:0007669"/>
    <property type="project" value="UniProtKB-KW"/>
</dbReference>
<keyword evidence="7" id="KW-0411">Iron-sulfur</keyword>
<dbReference type="PROSITE" id="PS51085">
    <property type="entry name" value="2FE2S_FER_2"/>
    <property type="match status" value="1"/>
</dbReference>
<dbReference type="Gene3D" id="3.40.50.80">
    <property type="entry name" value="Nucleotide-binding domain of ferredoxin-NADP reductase (FNR) module"/>
    <property type="match status" value="1"/>
</dbReference>
<keyword evidence="5 10" id="KW-0560">Oxidoreductase</keyword>
<keyword evidence="6" id="KW-0408">Iron</keyword>
<dbReference type="InterPro" id="IPR036010">
    <property type="entry name" value="2Fe-2S_ferredoxin-like_sf"/>
</dbReference>
<evidence type="ECO:0000256" key="2">
    <source>
        <dbReference type="ARBA" id="ARBA00022630"/>
    </source>
</evidence>
<evidence type="ECO:0000256" key="5">
    <source>
        <dbReference type="ARBA" id="ARBA00023002"/>
    </source>
</evidence>
<dbReference type="Gene3D" id="3.10.20.30">
    <property type="match status" value="1"/>
</dbReference>
<dbReference type="InterPro" id="IPR001041">
    <property type="entry name" value="2Fe-2S_ferredoxin-type"/>
</dbReference>
<feature type="domain" description="FAD-binding FR-type" evidence="9">
    <location>
        <begin position="1"/>
        <end position="104"/>
    </location>
</feature>
<dbReference type="SUPFAM" id="SSF54292">
    <property type="entry name" value="2Fe-2S ferredoxin-like"/>
    <property type="match status" value="1"/>
</dbReference>
<evidence type="ECO:0000256" key="6">
    <source>
        <dbReference type="ARBA" id="ARBA00023004"/>
    </source>
</evidence>
<proteinExistence type="predicted"/>
<feature type="domain" description="2Fe-2S ferredoxin-type" evidence="8">
    <location>
        <begin position="219"/>
        <end position="312"/>
    </location>
</feature>
<dbReference type="PROSITE" id="PS00197">
    <property type="entry name" value="2FE2S_FER_1"/>
    <property type="match status" value="1"/>
</dbReference>
<dbReference type="PANTHER" id="PTHR47354">
    <property type="entry name" value="NADH OXIDOREDUCTASE HCR"/>
    <property type="match status" value="1"/>
</dbReference>
<dbReference type="PRINTS" id="PR00409">
    <property type="entry name" value="PHDIOXRDTASE"/>
</dbReference>
<evidence type="ECO:0000313" key="11">
    <source>
        <dbReference type="Proteomes" id="UP000399805"/>
    </source>
</evidence>